<name>A0A9N9CTE2_9GLOM</name>
<evidence type="ECO:0000313" key="2">
    <source>
        <dbReference type="Proteomes" id="UP000789706"/>
    </source>
</evidence>
<evidence type="ECO:0000313" key="1">
    <source>
        <dbReference type="EMBL" id="CAG8613642.1"/>
    </source>
</evidence>
<dbReference type="AlphaFoldDB" id="A0A9N9CTE2"/>
<comment type="caution">
    <text evidence="1">The sequence shown here is derived from an EMBL/GenBank/DDBJ whole genome shotgun (WGS) entry which is preliminary data.</text>
</comment>
<keyword evidence="2" id="KW-1185">Reference proteome</keyword>
<feature type="non-terminal residue" evidence="1">
    <location>
        <position position="1"/>
    </location>
</feature>
<gene>
    <name evidence="1" type="ORF">DEBURN_LOCUS10082</name>
</gene>
<reference evidence="1" key="1">
    <citation type="submission" date="2021-06" db="EMBL/GenBank/DDBJ databases">
        <authorList>
            <person name="Kallberg Y."/>
            <person name="Tangrot J."/>
            <person name="Rosling A."/>
        </authorList>
    </citation>
    <scope>NUCLEOTIDE SEQUENCE</scope>
    <source>
        <strain evidence="1">AZ414A</strain>
    </source>
</reference>
<protein>
    <submittedName>
        <fullName evidence="1">8110_t:CDS:1</fullName>
    </submittedName>
</protein>
<proteinExistence type="predicted"/>
<dbReference type="Proteomes" id="UP000789706">
    <property type="component" value="Unassembled WGS sequence"/>
</dbReference>
<organism evidence="1 2">
    <name type="scientific">Diversispora eburnea</name>
    <dbReference type="NCBI Taxonomy" id="1213867"/>
    <lineage>
        <taxon>Eukaryota</taxon>
        <taxon>Fungi</taxon>
        <taxon>Fungi incertae sedis</taxon>
        <taxon>Mucoromycota</taxon>
        <taxon>Glomeromycotina</taxon>
        <taxon>Glomeromycetes</taxon>
        <taxon>Diversisporales</taxon>
        <taxon>Diversisporaceae</taxon>
        <taxon>Diversispora</taxon>
    </lineage>
</organism>
<accession>A0A9N9CTE2</accession>
<sequence>LTWNALNLSNDIQVWDGITDARINLCSRFELRVADQEYFSLILERRFRI</sequence>
<dbReference type="EMBL" id="CAJVPK010002482">
    <property type="protein sequence ID" value="CAG8613642.1"/>
    <property type="molecule type" value="Genomic_DNA"/>
</dbReference>